<name>A0A0K8R9Q1_IXORI</name>
<evidence type="ECO:0000256" key="1">
    <source>
        <dbReference type="ARBA" id="ARBA00005593"/>
    </source>
</evidence>
<dbReference type="GO" id="GO:0005968">
    <property type="term" value="C:Rab-protein geranylgeranyltransferase complex"/>
    <property type="evidence" value="ECO:0007669"/>
    <property type="project" value="TreeGrafter"/>
</dbReference>
<dbReference type="Gene3D" id="3.50.50.60">
    <property type="entry name" value="FAD/NAD(P)-binding domain"/>
    <property type="match status" value="1"/>
</dbReference>
<dbReference type="Pfam" id="PF00996">
    <property type="entry name" value="GDI"/>
    <property type="match status" value="1"/>
</dbReference>
<dbReference type="GO" id="GO:0007264">
    <property type="term" value="P:small GTPase-mediated signal transduction"/>
    <property type="evidence" value="ECO:0007669"/>
    <property type="project" value="InterPro"/>
</dbReference>
<dbReference type="FunFam" id="3.50.50.60:FF:001007">
    <property type="entry name" value="Rab proteins geranylgeranyltransferase component A, putative"/>
    <property type="match status" value="1"/>
</dbReference>
<dbReference type="InterPro" id="IPR036188">
    <property type="entry name" value="FAD/NAD-bd_sf"/>
</dbReference>
<dbReference type="EMBL" id="GADI01006629">
    <property type="protein sequence ID" value="JAA67179.1"/>
    <property type="molecule type" value="mRNA"/>
</dbReference>
<sequence>MDDLPVDHDVIVVGTGMPESIVAAAIARIGQRVLHLDKEAHYGSLWASYNFTSLREWMFNRRIPLEEETDASSFDALLHAGESYVLTARNYPVISNAKEVVNVLESIPERQAPSPCPKQPEAVADVNPAVGEALVSASVESSSTDVESCPCPELISAPECPRPAADVVGADDVGNGTPAPAGSDEGGSRPTVADPAEVSGSDNSSPDATFGSVTQRGESSLGKTRTEDVPEY</sequence>
<dbReference type="AlphaFoldDB" id="A0A0K8R9Q1"/>
<organism evidence="3">
    <name type="scientific">Ixodes ricinus</name>
    <name type="common">Common tick</name>
    <name type="synonym">Acarus ricinus</name>
    <dbReference type="NCBI Taxonomy" id="34613"/>
    <lineage>
        <taxon>Eukaryota</taxon>
        <taxon>Metazoa</taxon>
        <taxon>Ecdysozoa</taxon>
        <taxon>Arthropoda</taxon>
        <taxon>Chelicerata</taxon>
        <taxon>Arachnida</taxon>
        <taxon>Acari</taxon>
        <taxon>Parasitiformes</taxon>
        <taxon>Ixodida</taxon>
        <taxon>Ixodoidea</taxon>
        <taxon>Ixodidae</taxon>
        <taxon>Ixodinae</taxon>
        <taxon>Ixodes</taxon>
    </lineage>
</organism>
<reference evidence="3" key="1">
    <citation type="submission" date="2012-12" db="EMBL/GenBank/DDBJ databases">
        <title>Identification and characterization of a phenylalanine ammonia-lyase gene family in Isatis indigotica Fort.</title>
        <authorList>
            <person name="Liu Q."/>
            <person name="Chen J."/>
            <person name="Zhou X."/>
            <person name="Di P."/>
            <person name="Xiao Y."/>
            <person name="Xuan H."/>
            <person name="Zhang L."/>
            <person name="Chen W."/>
        </authorList>
    </citation>
    <scope>NUCLEOTIDE SEQUENCE</scope>
    <source>
        <tissue evidence="3">Salivary gland</tissue>
    </source>
</reference>
<dbReference type="SUPFAM" id="SSF51905">
    <property type="entry name" value="FAD/NAD(P)-binding domain"/>
    <property type="match status" value="1"/>
</dbReference>
<dbReference type="GO" id="GO:0005829">
    <property type="term" value="C:cytosol"/>
    <property type="evidence" value="ECO:0007669"/>
    <property type="project" value="TreeGrafter"/>
</dbReference>
<evidence type="ECO:0000256" key="2">
    <source>
        <dbReference type="SAM" id="MobiDB-lite"/>
    </source>
</evidence>
<dbReference type="PRINTS" id="PR00891">
    <property type="entry name" value="RABGDIREP"/>
</dbReference>
<feature type="compositionally biased region" description="Polar residues" evidence="2">
    <location>
        <begin position="200"/>
        <end position="223"/>
    </location>
</feature>
<accession>A0A0K8R9Q1</accession>
<comment type="similarity">
    <text evidence="1">Belongs to the Rab GDI family.</text>
</comment>
<dbReference type="InterPro" id="IPR018203">
    <property type="entry name" value="GDP_dissociation_inhibitor"/>
</dbReference>
<dbReference type="GO" id="GO:0005634">
    <property type="term" value="C:nucleus"/>
    <property type="evidence" value="ECO:0007669"/>
    <property type="project" value="TreeGrafter"/>
</dbReference>
<proteinExistence type="evidence at transcript level"/>
<feature type="region of interest" description="Disordered" evidence="2">
    <location>
        <begin position="155"/>
        <end position="232"/>
    </location>
</feature>
<dbReference type="GO" id="GO:0016192">
    <property type="term" value="P:vesicle-mediated transport"/>
    <property type="evidence" value="ECO:0007669"/>
    <property type="project" value="TreeGrafter"/>
</dbReference>
<protein>
    <submittedName>
        <fullName evidence="3">Putative gdp dissociation inhibitor</fullName>
    </submittedName>
</protein>
<evidence type="ECO:0000313" key="3">
    <source>
        <dbReference type="EMBL" id="JAA67179.1"/>
    </source>
</evidence>
<dbReference type="PANTHER" id="PTHR11787">
    <property type="entry name" value="RAB GDP-DISSOCIATION INHIBITOR"/>
    <property type="match status" value="1"/>
</dbReference>
<dbReference type="PANTHER" id="PTHR11787:SF4">
    <property type="entry name" value="CHM, RAB ESCORT PROTEIN 1"/>
    <property type="match status" value="1"/>
</dbReference>
<dbReference type="GO" id="GO:0005092">
    <property type="term" value="F:GDP-dissociation inhibitor activity"/>
    <property type="evidence" value="ECO:0007669"/>
    <property type="project" value="InterPro"/>
</dbReference>